<dbReference type="GO" id="GO:0016020">
    <property type="term" value="C:membrane"/>
    <property type="evidence" value="ECO:0007669"/>
    <property type="project" value="InterPro"/>
</dbReference>
<name>A0A0F3P651_ORITS</name>
<dbReference type="PANTHER" id="PTHR30035">
    <property type="entry name" value="LIPOPROTEIN VACJ-RELATED"/>
    <property type="match status" value="1"/>
</dbReference>
<dbReference type="RefSeq" id="WP_045917088.1">
    <property type="nucleotide sequence ID" value="NZ_LAOA01000037.1"/>
</dbReference>
<keyword evidence="2" id="KW-0732">Signal</keyword>
<evidence type="ECO:0000313" key="4">
    <source>
        <dbReference type="Proteomes" id="UP000033671"/>
    </source>
</evidence>
<dbReference type="EMBL" id="LAOA01000037">
    <property type="protein sequence ID" value="KJV75442.1"/>
    <property type="molecule type" value="Genomic_DNA"/>
</dbReference>
<dbReference type="AlphaFoldDB" id="A0A0F3P651"/>
<comment type="similarity">
    <text evidence="1">Belongs to the MlaA family.</text>
</comment>
<accession>A0A0F3P651</accession>
<reference evidence="3 4" key="1">
    <citation type="submission" date="2015-01" db="EMBL/GenBank/DDBJ databases">
        <title>Genome Sequencing of Rickettsiales.</title>
        <authorList>
            <person name="Daugherty S.C."/>
            <person name="Su Q."/>
            <person name="Abolude K."/>
            <person name="Beier-Sexton M."/>
            <person name="Carlyon J.A."/>
            <person name="Carter R."/>
            <person name="Day N.P."/>
            <person name="Dumler S.J."/>
            <person name="Dyachenko V."/>
            <person name="Godinez A."/>
            <person name="Kurtti T.J."/>
            <person name="Lichay M."/>
            <person name="Mullins K.E."/>
            <person name="Ott S."/>
            <person name="Pappas-Brown V."/>
            <person name="Paris D.H."/>
            <person name="Patel P."/>
            <person name="Richards A.L."/>
            <person name="Sadzewicz L."/>
            <person name="Sears K."/>
            <person name="Seidman D."/>
            <person name="Sengamalay N."/>
            <person name="Stenos J."/>
            <person name="Tallon L.J."/>
            <person name="Vincent G."/>
            <person name="Fraser C.M."/>
            <person name="Munderloh U."/>
            <person name="Dunning-Hotopp J.C."/>
        </authorList>
    </citation>
    <scope>NUCLEOTIDE SEQUENCE [LARGE SCALE GENOMIC DNA]</scope>
    <source>
        <strain evidence="3 4">TA716</strain>
    </source>
</reference>
<dbReference type="PRINTS" id="PR01805">
    <property type="entry name" value="VACJLIPOPROT"/>
</dbReference>
<evidence type="ECO:0000256" key="2">
    <source>
        <dbReference type="ARBA" id="ARBA00022729"/>
    </source>
</evidence>
<sequence length="277" mass="31585">MRIIVAIIITCTTALMIKADTLSIKNSDNYKYTENIKEIEDSHYSDILDINEEICLKAFDPLERINRKIFYLNLFLDYLLLRPIANCYYKVTNNDVKEAVGNLINNTAVPVTVINSVLQFKFKNSIVSVWQFIVNTILGIGGLHNIAADFGLQSQALNFSSTLARYGVKSGPYIILPIFGGMNFRDISNIAFSQLSPLQYIIDKTHADKLINTDILFNKKFAKGVKIIDMVHKRAKLFGNAEFVMKNSIDPYSVYRNISYQTSDYFQKCRTNKISKK</sequence>
<dbReference type="InterPro" id="IPR007428">
    <property type="entry name" value="MlaA"/>
</dbReference>
<dbReference type="PANTHER" id="PTHR30035:SF3">
    <property type="entry name" value="INTERMEMBRANE PHOSPHOLIPID TRANSPORT SYSTEM LIPOPROTEIN MLAA"/>
    <property type="match status" value="1"/>
</dbReference>
<dbReference type="GO" id="GO:0120010">
    <property type="term" value="P:intermembrane phospholipid transfer"/>
    <property type="evidence" value="ECO:0007669"/>
    <property type="project" value="TreeGrafter"/>
</dbReference>
<dbReference type="Proteomes" id="UP000033671">
    <property type="component" value="Unassembled WGS sequence"/>
</dbReference>
<dbReference type="Pfam" id="PF04333">
    <property type="entry name" value="MlaA"/>
    <property type="match status" value="1"/>
</dbReference>
<evidence type="ECO:0000313" key="3">
    <source>
        <dbReference type="EMBL" id="KJV75442.1"/>
    </source>
</evidence>
<comment type="caution">
    <text evidence="3">The sequence shown here is derived from an EMBL/GenBank/DDBJ whole genome shotgun (WGS) entry which is preliminary data.</text>
</comment>
<gene>
    <name evidence="3" type="ORF">OTSTA716_1056</name>
</gene>
<evidence type="ECO:0000256" key="1">
    <source>
        <dbReference type="ARBA" id="ARBA00010634"/>
    </source>
</evidence>
<proteinExistence type="inferred from homology"/>
<organism evidence="3 4">
    <name type="scientific">Orientia tsutsugamushi str. TA716</name>
    <dbReference type="NCBI Taxonomy" id="1359175"/>
    <lineage>
        <taxon>Bacteria</taxon>
        <taxon>Pseudomonadati</taxon>
        <taxon>Pseudomonadota</taxon>
        <taxon>Alphaproteobacteria</taxon>
        <taxon>Rickettsiales</taxon>
        <taxon>Rickettsiaceae</taxon>
        <taxon>Rickettsieae</taxon>
        <taxon>Orientia</taxon>
    </lineage>
</organism>
<protein>
    <submittedName>
        <fullName evidence="3">VacJ like lipofamily protein</fullName>
    </submittedName>
</protein>
<dbReference type="PATRIC" id="fig|1359175.3.peg.1948"/>